<name>M6BZL0_LEPBO</name>
<dbReference type="Proteomes" id="UP000011873">
    <property type="component" value="Unassembled WGS sequence"/>
</dbReference>
<evidence type="ECO:0000313" key="2">
    <source>
        <dbReference type="EMBL" id="EMJ85172.1"/>
    </source>
</evidence>
<gene>
    <name evidence="2" type="ORF">LEP1GSC016_0556</name>
</gene>
<keyword evidence="1" id="KW-0812">Transmembrane</keyword>
<comment type="caution">
    <text evidence="2">The sequence shown here is derived from an EMBL/GenBank/DDBJ whole genome shotgun (WGS) entry which is preliminary data.</text>
</comment>
<dbReference type="EMBL" id="ANMU01000002">
    <property type="protein sequence ID" value="EMJ85172.1"/>
    <property type="molecule type" value="Genomic_DNA"/>
</dbReference>
<dbReference type="AlphaFoldDB" id="M6BZL0"/>
<organism evidence="2 3">
    <name type="scientific">Leptospira borgpetersenii serovar Hardjo-bovis str. Sponselee</name>
    <dbReference type="NCBI Taxonomy" id="1303729"/>
    <lineage>
        <taxon>Bacteria</taxon>
        <taxon>Pseudomonadati</taxon>
        <taxon>Spirochaetota</taxon>
        <taxon>Spirochaetia</taxon>
        <taxon>Leptospirales</taxon>
        <taxon>Leptospiraceae</taxon>
        <taxon>Leptospira</taxon>
    </lineage>
</organism>
<dbReference type="PATRIC" id="fig|1218567.3.peg.44"/>
<feature type="transmembrane region" description="Helical" evidence="1">
    <location>
        <begin position="20"/>
        <end position="38"/>
    </location>
</feature>
<reference evidence="2 3" key="1">
    <citation type="submission" date="2013-01" db="EMBL/GenBank/DDBJ databases">
        <authorList>
            <person name="Harkins D.M."/>
            <person name="Durkin A.S."/>
            <person name="Brinkac L.M."/>
            <person name="Haft D.H."/>
            <person name="Selengut J.D."/>
            <person name="Sanka R."/>
            <person name="DePew J."/>
            <person name="Purushe J."/>
            <person name="Galloway R.L."/>
            <person name="Vinetz J.M."/>
            <person name="Sutton G.G."/>
            <person name="Nierman W.C."/>
            <person name="Fouts D.E."/>
        </authorList>
    </citation>
    <scope>NUCLEOTIDE SEQUENCE [LARGE SCALE GENOMIC DNA]</scope>
    <source>
        <strain evidence="2 3">Sponselee CDC</strain>
    </source>
</reference>
<keyword evidence="1" id="KW-1133">Transmembrane helix</keyword>
<evidence type="ECO:0000256" key="1">
    <source>
        <dbReference type="SAM" id="Phobius"/>
    </source>
</evidence>
<accession>M6BZL0</accession>
<evidence type="ECO:0000313" key="3">
    <source>
        <dbReference type="Proteomes" id="UP000011873"/>
    </source>
</evidence>
<proteinExistence type="predicted"/>
<sequence>MNVLIDKIKFWFSIYQSLRLPFRILLPLLPVLFLILFLSMKEKNKAEDIAVLGPVAEKVYGLGTVHSLNTFRFRVGVPTKITKVFVLEGDEVAPGRLCFNSKG</sequence>
<protein>
    <submittedName>
        <fullName evidence="2">Uncharacterized protein</fullName>
    </submittedName>
</protein>
<keyword evidence="1" id="KW-0472">Membrane</keyword>